<dbReference type="Proteomes" id="UP000253999">
    <property type="component" value="Unassembled WGS sequence"/>
</dbReference>
<name>A0A369ZG35_HAEPH</name>
<organism evidence="1 2">
    <name type="scientific">Haemophilus parahaemolyticus</name>
    <dbReference type="NCBI Taxonomy" id="735"/>
    <lineage>
        <taxon>Bacteria</taxon>
        <taxon>Pseudomonadati</taxon>
        <taxon>Pseudomonadota</taxon>
        <taxon>Gammaproteobacteria</taxon>
        <taxon>Pasteurellales</taxon>
        <taxon>Pasteurellaceae</taxon>
        <taxon>Haemophilus</taxon>
    </lineage>
</organism>
<comment type="caution">
    <text evidence="1">The sequence shown here is derived from an EMBL/GenBank/DDBJ whole genome shotgun (WGS) entry which is preliminary data.</text>
</comment>
<reference evidence="1 2" key="1">
    <citation type="submission" date="2018-05" db="EMBL/GenBank/DDBJ databases">
        <title>Draft Genome Sequences for a Diverse set of 7 Haemophilus Species.</title>
        <authorList>
            <person name="Nichols M."/>
            <person name="Topaz N."/>
            <person name="Wang X."/>
            <person name="Wang X."/>
            <person name="Boxrud D."/>
        </authorList>
    </citation>
    <scope>NUCLEOTIDE SEQUENCE [LARGE SCALE GENOMIC DNA]</scope>
    <source>
        <strain evidence="1 2">C2010039593</strain>
    </source>
</reference>
<proteinExistence type="predicted"/>
<evidence type="ECO:0000313" key="2">
    <source>
        <dbReference type="Proteomes" id="UP000253999"/>
    </source>
</evidence>
<sequence length="400" mass="44837">MTKQATQMNHPYELFAYQVGQDMKSLIARIEALETQPHGETKPATTQPATTSGQISVLALQTVVPSAINYPEDEAKLASGNYVVDTDHSDLIIQVGKQYAGWEINGVKVNEEGWLKLSNSNYQQGVVVDLTLKSPVNATSVLYNRVKAVDLNHFASVTDFTYKFENNTLSELKLHGVLENGKAVSRYLNQESDFLQVTEHYSNGSYEGIADSTYPYEGNKLFFSQNGEKPSEDYHIPEEVDYIELTISHNGFSKTITLHNETPKIKGVVLAQITELSIEQNQSDGRIEVIKLKGTNAHGQPEERYLEYGRDKLKVTAFEENTNGQTSEFVTIDTKAGIGNDEATELMAEVDEYDPNRIANPPRGRGFGIDEKKIRLEITTKEGFELSKEVENFKWAEQHQ</sequence>
<gene>
    <name evidence="1" type="ORF">DPV98_06900</name>
</gene>
<accession>A0A369ZG35</accession>
<dbReference type="EMBL" id="QEQD01000006">
    <property type="protein sequence ID" value="RDF03945.1"/>
    <property type="molecule type" value="Genomic_DNA"/>
</dbReference>
<dbReference type="AlphaFoldDB" id="A0A369ZG35"/>
<dbReference type="RefSeq" id="WP_111313176.1">
    <property type="nucleotide sequence ID" value="NZ_QEQD01000006.1"/>
</dbReference>
<evidence type="ECO:0000313" key="1">
    <source>
        <dbReference type="EMBL" id="RDF03945.1"/>
    </source>
</evidence>
<dbReference type="STRING" id="735.B0185_01830"/>
<protein>
    <submittedName>
        <fullName evidence="1">Uncharacterized protein</fullName>
    </submittedName>
</protein>